<dbReference type="GO" id="GO:0043022">
    <property type="term" value="F:ribosome binding"/>
    <property type="evidence" value="ECO:0007669"/>
    <property type="project" value="InterPro"/>
</dbReference>
<dbReference type="Pfam" id="PF09000">
    <property type="entry name" value="Cytotoxic"/>
    <property type="match status" value="1"/>
</dbReference>
<dbReference type="Gene3D" id="3.10.380.10">
    <property type="entry name" value="Colicin E3-like ribonuclease domain"/>
    <property type="match status" value="1"/>
</dbReference>
<dbReference type="GO" id="GO:0003723">
    <property type="term" value="F:RNA binding"/>
    <property type="evidence" value="ECO:0007669"/>
    <property type="project" value="InterPro"/>
</dbReference>
<dbReference type="InterPro" id="IPR009105">
    <property type="entry name" value="Colicin_E3_ribonuclease"/>
</dbReference>
<gene>
    <name evidence="3" type="ORF">HELGO_WM13558</name>
</gene>
<accession>A0A6S6SFQ2</accession>
<dbReference type="InterPro" id="IPR036725">
    <property type="entry name" value="ColE3_ribonuclease_sf"/>
</dbReference>
<name>A0A6S6SFQ2_9BACT</name>
<sequence length="32" mass="3715">MDYNKRGNHLGEFDPNTGKQLKLADKTRRVDP</sequence>
<proteinExistence type="predicted"/>
<feature type="region of interest" description="Disordered" evidence="1">
    <location>
        <begin position="1"/>
        <end position="32"/>
    </location>
</feature>
<dbReference type="GO" id="GO:0016788">
    <property type="term" value="F:hydrolase activity, acting on ester bonds"/>
    <property type="evidence" value="ECO:0007669"/>
    <property type="project" value="InterPro"/>
</dbReference>
<dbReference type="SUPFAM" id="SSF63840">
    <property type="entry name" value="Ribonuclease domain of colicin E3"/>
    <property type="match status" value="1"/>
</dbReference>
<reference evidence="3" key="1">
    <citation type="submission" date="2020-01" db="EMBL/GenBank/DDBJ databases">
        <authorList>
            <person name="Meier V. D."/>
            <person name="Meier V D."/>
        </authorList>
    </citation>
    <scope>NUCLEOTIDE SEQUENCE</scope>
    <source>
        <strain evidence="3">HLG_WM_MAG_12</strain>
    </source>
</reference>
<dbReference type="AlphaFoldDB" id="A0A6S6SFQ2"/>
<evidence type="ECO:0000256" key="1">
    <source>
        <dbReference type="SAM" id="MobiDB-lite"/>
    </source>
</evidence>
<organism evidence="3">
    <name type="scientific">uncultured Campylobacterales bacterium</name>
    <dbReference type="NCBI Taxonomy" id="352960"/>
    <lineage>
        <taxon>Bacteria</taxon>
        <taxon>Pseudomonadati</taxon>
        <taxon>Campylobacterota</taxon>
        <taxon>Epsilonproteobacteria</taxon>
        <taxon>Campylobacterales</taxon>
        <taxon>environmental samples</taxon>
    </lineage>
</organism>
<dbReference type="EMBL" id="CACVAW010000022">
    <property type="protein sequence ID" value="CAA6806245.1"/>
    <property type="molecule type" value="Genomic_DNA"/>
</dbReference>
<feature type="domain" description="Colicin E3-like ribonuclease" evidence="2">
    <location>
        <begin position="2"/>
        <end position="30"/>
    </location>
</feature>
<evidence type="ECO:0000313" key="3">
    <source>
        <dbReference type="EMBL" id="CAA6806245.1"/>
    </source>
</evidence>
<protein>
    <recommendedName>
        <fullName evidence="2">Colicin E3-like ribonuclease domain-containing protein</fullName>
    </recommendedName>
</protein>
<evidence type="ECO:0000259" key="2">
    <source>
        <dbReference type="Pfam" id="PF09000"/>
    </source>
</evidence>
<feature type="compositionally biased region" description="Basic and acidic residues" evidence="1">
    <location>
        <begin position="22"/>
        <end position="32"/>
    </location>
</feature>